<accession>A0A0C2G8D6</accession>
<comment type="caution">
    <text evidence="1">The sequence shown here is derived from an EMBL/GenBank/DDBJ whole genome shotgun (WGS) entry which is preliminary data.</text>
</comment>
<gene>
    <name evidence="1" type="ORF">LP52_07045</name>
</gene>
<keyword evidence="2" id="KW-1185">Reference proteome</keyword>
<reference evidence="2" key="1">
    <citation type="journal article" date="2015" name="Chem. Biol.">
        <title>Structure, bioactivity, and resistance mechanism of streptomonomicin, an unusual lasso Peptide from an understudied halophilic actinomycete.</title>
        <authorList>
            <person name="Metelev M."/>
            <person name="Tietz J.I."/>
            <person name="Melby J.O."/>
            <person name="Blair P.M."/>
            <person name="Zhu L."/>
            <person name="Livnat I."/>
            <person name="Severinov K."/>
            <person name="Mitchell D.A."/>
        </authorList>
    </citation>
    <scope>NUCLEOTIDE SEQUENCE [LARGE SCALE GENOMIC DNA]</scope>
    <source>
        <strain evidence="2">YIM 90003</strain>
    </source>
</reference>
<dbReference type="Proteomes" id="UP000031675">
    <property type="component" value="Unassembled WGS sequence"/>
</dbReference>
<dbReference type="AlphaFoldDB" id="A0A0C2G8D6"/>
<evidence type="ECO:0000313" key="2">
    <source>
        <dbReference type="Proteomes" id="UP000031675"/>
    </source>
</evidence>
<proteinExistence type="predicted"/>
<name>A0A0C2G8D6_9ACTN</name>
<protein>
    <submittedName>
        <fullName evidence="1">Uncharacterized protein</fullName>
    </submittedName>
</protein>
<organism evidence="1 2">
    <name type="scientific">Streptomonospora alba</name>
    <dbReference type="NCBI Taxonomy" id="183763"/>
    <lineage>
        <taxon>Bacteria</taxon>
        <taxon>Bacillati</taxon>
        <taxon>Actinomycetota</taxon>
        <taxon>Actinomycetes</taxon>
        <taxon>Streptosporangiales</taxon>
        <taxon>Nocardiopsidaceae</taxon>
        <taxon>Streptomonospora</taxon>
    </lineage>
</organism>
<evidence type="ECO:0000313" key="1">
    <source>
        <dbReference type="EMBL" id="KIH99603.1"/>
    </source>
</evidence>
<sequence length="112" mass="11907">MLAWMTPPCQSQFSTAVDRYSRKGGGMALGETGWSGPVGSRAWIRGFSSTHRTAAWSGGFEVQAGHIDHLVDEQRAGGELEGVLAMGLEVERLPDAHHGRLGDLGAGGHIPR</sequence>
<dbReference type="EMBL" id="JROO01000010">
    <property type="protein sequence ID" value="KIH99603.1"/>
    <property type="molecule type" value="Genomic_DNA"/>
</dbReference>